<reference evidence="2" key="3">
    <citation type="journal article" date="2000" name="Genome Res.">
        <title>RIKEN integrated sequence analysis (RISA) system--384-format sequencing pipeline with 384 multicapillary sequencer.</title>
        <authorList>
            <person name="Shibata K."/>
            <person name="Itoh M."/>
            <person name="Aizawa K."/>
            <person name="Nagaoka S."/>
            <person name="Sasaki N."/>
            <person name="Carninci P."/>
            <person name="Konno H."/>
            <person name="Akiyama J."/>
            <person name="Nishi K."/>
            <person name="Kitsunai T."/>
            <person name="Tashiro H."/>
            <person name="Itoh M."/>
            <person name="Sumi N."/>
            <person name="Ishii Y."/>
            <person name="Nakamura S."/>
            <person name="Hazama M."/>
            <person name="Nishine T."/>
            <person name="Harada A."/>
            <person name="Yamamoto R."/>
            <person name="Matsumoto H."/>
            <person name="Sakaguchi S."/>
            <person name="Ikegami T."/>
            <person name="Kashiwagi K."/>
            <person name="Fujiwake S."/>
            <person name="Inoue K."/>
            <person name="Togawa Y."/>
            <person name="Izawa M."/>
            <person name="Ohara E."/>
            <person name="Watahiki M."/>
            <person name="Yoneda Y."/>
            <person name="Ishikawa T."/>
            <person name="Ozawa K."/>
            <person name="Tanaka T."/>
            <person name="Matsuura S."/>
            <person name="Kawai J."/>
            <person name="Okazaki Y."/>
            <person name="Muramatsu M."/>
            <person name="Inoue Y."/>
            <person name="Kira A."/>
            <person name="Hayashizaki Y."/>
        </authorList>
    </citation>
    <scope>NUCLEOTIDE SEQUENCE</scope>
    <source>
        <strain evidence="2">C57BL/6J</strain>
        <tissue evidence="2">Aorta and vein</tissue>
    </source>
</reference>
<name>Q78R00_MOUSE</name>
<dbReference type="MGI" id="MGI:1924515">
    <property type="gene designation" value="9430002A10Rik"/>
</dbReference>
<reference evidence="2" key="2">
    <citation type="journal article" date="2000" name="Genome Res.">
        <title>Normalization and subtraction of cap-trapper-selected cDNAs to prepare full-length cDNA libraries for rapid discovery of new genes.</title>
        <authorList>
            <person name="Carninci P."/>
            <person name="Shibata Y."/>
            <person name="Hayatsu N."/>
            <person name="Sugahara Y."/>
            <person name="Shibata K."/>
            <person name="Itoh M."/>
            <person name="Konno H."/>
            <person name="Okazaki Y."/>
            <person name="Muramatsu M."/>
            <person name="Hayashizaki Y."/>
        </authorList>
    </citation>
    <scope>NUCLEOTIDE SEQUENCE</scope>
    <source>
        <strain evidence="2">C57BL/6J</strain>
        <tissue evidence="2">Aorta and vein</tissue>
    </source>
</reference>
<accession>Q78R00</accession>
<sequence length="111" mass="12525">MLSFRNVAMIMMSLHSNGSPKKFVPGTGVLLLIGLTMLLFGGIRNLWDFRLEKQMDILSRAYGPSSSKEDSGAEGDLNCRGLVREVSEKNFSVLPWLWCIFKAIERCLKQQ</sequence>
<reference evidence="2" key="6">
    <citation type="submission" date="2002-04" db="EMBL/GenBank/DDBJ databases">
        <authorList>
            <person name="Adachi J."/>
            <person name="Aizawa K."/>
            <person name="Akimura T."/>
            <person name="Arakawa T."/>
            <person name="Bono H."/>
            <person name="Carninci P."/>
            <person name="Fukuda S."/>
            <person name="Furuno M."/>
            <person name="Hanagaki T."/>
            <person name="Hara A."/>
            <person name="Hashizume W."/>
            <person name="Hayashida K."/>
            <person name="Hayatsu N."/>
            <person name="Hiramoto K."/>
            <person name="Hiraoka T."/>
            <person name="Hirozane T."/>
            <person name="Hori F."/>
            <person name="Imotani K."/>
            <person name="Ishii Y."/>
            <person name="Itoh M."/>
            <person name="Kagawa I."/>
            <person name="Kasukawa T."/>
            <person name="Katoh H."/>
            <person name="Kawai J."/>
            <person name="Kojima Y."/>
            <person name="Kondo S."/>
            <person name="Konno H."/>
            <person name="Kouda M."/>
            <person name="Koya S."/>
            <person name="Kurihara C."/>
            <person name="Matsuyama T."/>
            <person name="Miyazaki A."/>
            <person name="Murata M."/>
            <person name="Nakamura M."/>
            <person name="Nishi K."/>
            <person name="Nomura K."/>
            <person name="Numazaki R."/>
            <person name="Ohno M."/>
            <person name="Ohsato N."/>
            <person name="Okazaki Y."/>
            <person name="Saito R."/>
            <person name="Saitoh H."/>
            <person name="Sakai C."/>
            <person name="Sakai K."/>
            <person name="Sakazume N."/>
            <person name="Sano H."/>
            <person name="Sasaki D."/>
            <person name="Shibata K."/>
            <person name="Shinagawa A."/>
            <person name="Shiraki T."/>
            <person name="Sogabe Y."/>
            <person name="Tagami M."/>
            <person name="Tagawa A."/>
            <person name="Takahashi F."/>
            <person name="Takaku-Akahira S."/>
            <person name="Takeda Y."/>
            <person name="Tanaka T."/>
            <person name="Tomaru A."/>
            <person name="Toya T."/>
            <person name="Yasunishi A."/>
            <person name="Muramatsu M."/>
            <person name="Hayashizaki Y."/>
        </authorList>
    </citation>
    <scope>NUCLEOTIDE SEQUENCE</scope>
    <source>
        <strain evidence="2">C57BL/6J</strain>
        <tissue evidence="2">Aorta and vein</tissue>
    </source>
</reference>
<dbReference type="AGR" id="MGI:1924515"/>
<gene>
    <name evidence="3" type="primary">9430002A10Rik</name>
</gene>
<keyword evidence="1" id="KW-1133">Transmembrane helix</keyword>
<reference evidence="2" key="5">
    <citation type="journal article" date="2002" name="Nature">
        <title>Analysis of the mouse transcriptome based on functional annotation of 60,770 full-length cDNAs.</title>
        <authorList>
            <consortium name="The FANTOM Consortium and the RIKEN Genome Exploration Research Group Phase I and II Team"/>
        </authorList>
    </citation>
    <scope>NUCLEOTIDE SEQUENCE</scope>
    <source>
        <strain evidence="2">C57BL/6J</strain>
        <tissue evidence="2">Aorta and vein</tissue>
    </source>
</reference>
<proteinExistence type="evidence at transcript level"/>
<evidence type="ECO:0000256" key="1">
    <source>
        <dbReference type="SAM" id="Phobius"/>
    </source>
</evidence>
<protein>
    <submittedName>
        <fullName evidence="2">Uncharacterized protein</fullName>
    </submittedName>
</protein>
<evidence type="ECO:0000313" key="2">
    <source>
        <dbReference type="EMBL" id="BAC37794.1"/>
    </source>
</evidence>
<reference evidence="2" key="4">
    <citation type="journal article" date="2001" name="Nature">
        <title>Functional annotation of a full-length mouse cDNA collection.</title>
        <authorList>
            <consortium name="The RIKEN Genome Exploration Research Group Phase II Team and the FANTOM Consortium"/>
        </authorList>
    </citation>
    <scope>NUCLEOTIDE SEQUENCE</scope>
    <source>
        <strain evidence="2">C57BL/6J</strain>
        <tissue evidence="2">Aorta and vein</tissue>
    </source>
</reference>
<organism evidence="2">
    <name type="scientific">Mus musculus</name>
    <name type="common">Mouse</name>
    <dbReference type="NCBI Taxonomy" id="10090"/>
    <lineage>
        <taxon>Eukaryota</taxon>
        <taxon>Metazoa</taxon>
        <taxon>Chordata</taxon>
        <taxon>Craniata</taxon>
        <taxon>Vertebrata</taxon>
        <taxon>Euteleostomi</taxon>
        <taxon>Mammalia</taxon>
        <taxon>Eutheria</taxon>
        <taxon>Euarchontoglires</taxon>
        <taxon>Glires</taxon>
        <taxon>Rodentia</taxon>
        <taxon>Myomorpha</taxon>
        <taxon>Muroidea</taxon>
        <taxon>Muridae</taxon>
        <taxon>Murinae</taxon>
        <taxon>Mus</taxon>
        <taxon>Mus</taxon>
    </lineage>
</organism>
<feature type="transmembrane region" description="Helical" evidence="1">
    <location>
        <begin position="23"/>
        <end position="43"/>
    </location>
</feature>
<dbReference type="AlphaFoldDB" id="Q78R00"/>
<keyword evidence="1" id="KW-0812">Transmembrane</keyword>
<dbReference type="EMBL" id="AK079965">
    <property type="protein sequence ID" value="BAC37794.1"/>
    <property type="molecule type" value="mRNA"/>
</dbReference>
<keyword evidence="1" id="KW-0472">Membrane</keyword>
<evidence type="ECO:0000313" key="3">
    <source>
        <dbReference type="MGI" id="MGI:1924515"/>
    </source>
</evidence>
<reference evidence="2" key="7">
    <citation type="journal article" date="2005" name="Science">
        <title>The Transcriptional Landscape of the Mammalian Genome.</title>
        <authorList>
            <consortium name="The FANTOM Consortium"/>
            <consortium name="Riken Genome Exploration Research Group and Genome Science Group (Genome Network Project Core Group)"/>
        </authorList>
    </citation>
    <scope>NUCLEOTIDE SEQUENCE</scope>
    <source>
        <strain evidence="2">C57BL/6J</strain>
        <tissue evidence="2">Aorta and vein</tissue>
    </source>
</reference>
<reference evidence="2" key="1">
    <citation type="journal article" date="1999" name="Methods Enzymol.">
        <title>High-efficiency full-length cDNA cloning.</title>
        <authorList>
            <person name="Carninci P."/>
            <person name="Hayashizaki Y."/>
        </authorList>
    </citation>
    <scope>NUCLEOTIDE SEQUENCE</scope>
    <source>
        <strain evidence="2">C57BL/6J</strain>
        <tissue evidence="2">Aorta and vein</tissue>
    </source>
</reference>
<reference evidence="2" key="8">
    <citation type="journal article" date="2005" name="Science">
        <title>Antisense Transcription in the Mammalian Transcriptome.</title>
        <authorList>
            <consortium name="RIKEN Genome Exploration Research Group and Genome Science Group (Genome Network Project Core Group) and the FANTOM Consortium"/>
        </authorList>
    </citation>
    <scope>NUCLEOTIDE SEQUENCE</scope>
    <source>
        <strain evidence="2">C57BL/6J</strain>
        <tissue evidence="2">Aorta and vein</tissue>
    </source>
</reference>